<accession>A0A1C3X5W6</accession>
<dbReference type="PANTHER" id="PTHR46796:SF12">
    <property type="entry name" value="HTH-TYPE DNA-BINDING TRANSCRIPTIONAL ACTIVATOR EUTR"/>
    <property type="match status" value="1"/>
</dbReference>
<dbReference type="GO" id="GO:0043565">
    <property type="term" value="F:sequence-specific DNA binding"/>
    <property type="evidence" value="ECO:0007669"/>
    <property type="project" value="InterPro"/>
</dbReference>
<dbReference type="PROSITE" id="PS01124">
    <property type="entry name" value="HTH_ARAC_FAMILY_2"/>
    <property type="match status" value="1"/>
</dbReference>
<dbReference type="SMART" id="SM00342">
    <property type="entry name" value="HTH_ARAC"/>
    <property type="match status" value="1"/>
</dbReference>
<evidence type="ECO:0000313" key="5">
    <source>
        <dbReference type="EMBL" id="SCB47404.1"/>
    </source>
</evidence>
<evidence type="ECO:0000256" key="3">
    <source>
        <dbReference type="ARBA" id="ARBA00023163"/>
    </source>
</evidence>
<dbReference type="Pfam" id="PF12833">
    <property type="entry name" value="HTH_18"/>
    <property type="match status" value="1"/>
</dbReference>
<dbReference type="EMBL" id="FMAG01000010">
    <property type="protein sequence ID" value="SCB47404.1"/>
    <property type="molecule type" value="Genomic_DNA"/>
</dbReference>
<reference evidence="6" key="1">
    <citation type="submission" date="2016-08" db="EMBL/GenBank/DDBJ databases">
        <authorList>
            <person name="Varghese N."/>
            <person name="Submissions Spin"/>
        </authorList>
    </citation>
    <scope>NUCLEOTIDE SEQUENCE [LARGE SCALE GENOMIC DNA]</scope>
    <source>
        <strain evidence="6">HAMBI 2975</strain>
    </source>
</reference>
<dbReference type="Gene3D" id="1.10.10.60">
    <property type="entry name" value="Homeodomain-like"/>
    <property type="match status" value="1"/>
</dbReference>
<dbReference type="GO" id="GO:0003700">
    <property type="term" value="F:DNA-binding transcription factor activity"/>
    <property type="evidence" value="ECO:0007669"/>
    <property type="project" value="InterPro"/>
</dbReference>
<gene>
    <name evidence="5" type="ORF">GA0061103_0155</name>
</gene>
<dbReference type="InterPro" id="IPR050204">
    <property type="entry name" value="AraC_XylS_family_regulators"/>
</dbReference>
<dbReference type="PANTHER" id="PTHR46796">
    <property type="entry name" value="HTH-TYPE TRANSCRIPTIONAL ACTIVATOR RHAS-RELATED"/>
    <property type="match status" value="1"/>
</dbReference>
<evidence type="ECO:0000256" key="1">
    <source>
        <dbReference type="ARBA" id="ARBA00023015"/>
    </source>
</evidence>
<dbReference type="RefSeq" id="WP_092718288.1">
    <property type="nucleotide sequence ID" value="NZ_FMAG01000010.1"/>
</dbReference>
<name>A0A1C3X5W6_9HYPH</name>
<dbReference type="STRING" id="410764.GA0061103_0155"/>
<dbReference type="InterPro" id="IPR018060">
    <property type="entry name" value="HTH_AraC"/>
</dbReference>
<evidence type="ECO:0000259" key="4">
    <source>
        <dbReference type="PROSITE" id="PS01124"/>
    </source>
</evidence>
<sequence>MLRHSVAADVMEQAGLLSAWEQTYTQMSPGRFEGTIVEVDVGGMKLARERMNVSVHHVATPMDGWVGFTFPVDRDKLRYLDWRHRMPSKSVVMTHDKIYHGLTTQDSDVVIYSVPIELLRSHLHDLKVDAGPLLQHQIVLSSDFIEYGLWVIDTAKDGLDTQSAAAAQSTILDYFATAVCNADALLAGASSWRADRQTAVTKACASAYASGLGDASLSTMCEASGVSLRVLQQAFKEVMGMPPIKWLRMARLNAVRQALRDRTCSSVTQVAMDYSFYHLGRFSAEYKKLFHEAPNWTMARRAITG</sequence>
<keyword evidence="3" id="KW-0804">Transcription</keyword>
<dbReference type="OrthoDB" id="7285481at2"/>
<keyword evidence="1" id="KW-0805">Transcription regulation</keyword>
<evidence type="ECO:0000313" key="6">
    <source>
        <dbReference type="Proteomes" id="UP000199101"/>
    </source>
</evidence>
<organism evidence="5 6">
    <name type="scientific">Rhizobium multihospitium</name>
    <dbReference type="NCBI Taxonomy" id="410764"/>
    <lineage>
        <taxon>Bacteria</taxon>
        <taxon>Pseudomonadati</taxon>
        <taxon>Pseudomonadota</taxon>
        <taxon>Alphaproteobacteria</taxon>
        <taxon>Hyphomicrobiales</taxon>
        <taxon>Rhizobiaceae</taxon>
        <taxon>Rhizobium/Agrobacterium group</taxon>
        <taxon>Rhizobium</taxon>
    </lineage>
</organism>
<dbReference type="Proteomes" id="UP000199101">
    <property type="component" value="Unassembled WGS sequence"/>
</dbReference>
<keyword evidence="6" id="KW-1185">Reference proteome</keyword>
<feature type="domain" description="HTH araC/xylS-type" evidence="4">
    <location>
        <begin position="216"/>
        <end position="300"/>
    </location>
</feature>
<keyword evidence="2" id="KW-0238">DNA-binding</keyword>
<protein>
    <submittedName>
        <fullName evidence="5">Helix-turn-helix domain-containing protein</fullName>
    </submittedName>
</protein>
<dbReference type="AlphaFoldDB" id="A0A1C3X5W6"/>
<proteinExistence type="predicted"/>
<evidence type="ECO:0000256" key="2">
    <source>
        <dbReference type="ARBA" id="ARBA00023125"/>
    </source>
</evidence>